<dbReference type="NCBIfam" id="TIGR01453">
    <property type="entry name" value="grpIintron_endo"/>
    <property type="match status" value="1"/>
</dbReference>
<keyword evidence="5" id="KW-1185">Reference proteome</keyword>
<dbReference type="SMART" id="SM00497">
    <property type="entry name" value="IENR1"/>
    <property type="match status" value="1"/>
</dbReference>
<keyword evidence="4" id="KW-0540">Nuclease</keyword>
<evidence type="ECO:0000313" key="5">
    <source>
        <dbReference type="Proteomes" id="UP001225300"/>
    </source>
</evidence>
<dbReference type="EMBL" id="OQ198718">
    <property type="protein sequence ID" value="WEY17564.1"/>
    <property type="molecule type" value="Genomic_DNA"/>
</dbReference>
<dbReference type="InterPro" id="IPR054307">
    <property type="entry name" value="I-HmuI_NUMOD-like"/>
</dbReference>
<dbReference type="SMART" id="SM00465">
    <property type="entry name" value="GIYc"/>
    <property type="match status" value="1"/>
</dbReference>
<evidence type="ECO:0000259" key="3">
    <source>
        <dbReference type="SMART" id="SM00465"/>
    </source>
</evidence>
<name>A0AAF0DSH2_9CAUD</name>
<keyword evidence="4" id="KW-0255">Endonuclease</keyword>
<evidence type="ECO:0000256" key="1">
    <source>
        <dbReference type="ARBA" id="ARBA00001946"/>
    </source>
</evidence>
<dbReference type="InterPro" id="IPR035901">
    <property type="entry name" value="GIY-YIG_endonuc_sf"/>
</dbReference>
<evidence type="ECO:0000256" key="2">
    <source>
        <dbReference type="ARBA" id="ARBA00022842"/>
    </source>
</evidence>
<dbReference type="InterPro" id="IPR036388">
    <property type="entry name" value="WH-like_DNA-bd_sf"/>
</dbReference>
<accession>A0AAF0DSH2</accession>
<dbReference type="SUPFAM" id="SSF64496">
    <property type="entry name" value="DNA-binding domain of intron-encoded endonucleases"/>
    <property type="match status" value="1"/>
</dbReference>
<protein>
    <submittedName>
        <fullName evidence="4">GIY endonuclease</fullName>
    </submittedName>
</protein>
<comment type="cofactor">
    <cofactor evidence="1">
        <name>Mg(2+)</name>
        <dbReference type="ChEBI" id="CHEBI:18420"/>
    </cofactor>
</comment>
<evidence type="ECO:0000313" key="4">
    <source>
        <dbReference type="EMBL" id="WEY17564.1"/>
    </source>
</evidence>
<sequence length="215" mass="24821">MSKWVVYEHISPSGKVYVGITNRDVNLRWRKGGKGYLSKHKNGNYNHAYFANAILKYGWDNFQHNIIASNLGEMTAKNMEKDLIKFYKEQGKSYNITDGGDGRLGVSFTHSEESKLLISKHHRRIQTDDTRKKISELQIGKKFPKWRKYLLSNSHNKEKHKVEQFSLNNVSIAIYNSLMDAERATGVRNGNISSCVKGRCKTAGGYIWKLYKEKR</sequence>
<dbReference type="InterPro" id="IPR003647">
    <property type="entry name" value="Intron_nuc_1_rpt"/>
</dbReference>
<proteinExistence type="predicted"/>
<feature type="domain" description="GIY-YIG" evidence="3">
    <location>
        <begin position="3"/>
        <end position="100"/>
    </location>
</feature>
<organism evidence="4 5">
    <name type="scientific">Kolpuevirus sp. 'frurule'</name>
    <dbReference type="NCBI Taxonomy" id="3028514"/>
    <lineage>
        <taxon>Viruses</taxon>
        <taxon>Duplodnaviria</taxon>
        <taxon>Heunggongvirae</taxon>
        <taxon>Uroviricota</taxon>
        <taxon>Caudoviricetes</taxon>
        <taxon>Crassvirales</taxon>
        <taxon>Steigviridae</taxon>
        <taxon>Asinivirinae</taxon>
        <taxon>Kolpuevirus</taxon>
    </lineage>
</organism>
<dbReference type="Gene3D" id="1.10.10.10">
    <property type="entry name" value="Winged helix-like DNA-binding domain superfamily/Winged helix DNA-binding domain"/>
    <property type="match status" value="1"/>
</dbReference>
<dbReference type="InterPro" id="IPR006350">
    <property type="entry name" value="Intron_endoG1"/>
</dbReference>
<dbReference type="Proteomes" id="UP001225300">
    <property type="component" value="Segment"/>
</dbReference>
<dbReference type="Pfam" id="PF22083">
    <property type="entry name" value="I-HmuI_NUMOD-like"/>
    <property type="match status" value="1"/>
</dbReference>
<keyword evidence="4" id="KW-0378">Hydrolase</keyword>
<dbReference type="Gene3D" id="3.40.1440.10">
    <property type="entry name" value="GIY-YIG endonuclease"/>
    <property type="match status" value="1"/>
</dbReference>
<keyword evidence="2" id="KW-0460">Magnesium</keyword>
<dbReference type="GO" id="GO:0004519">
    <property type="term" value="F:endonuclease activity"/>
    <property type="evidence" value="ECO:0007669"/>
    <property type="project" value="UniProtKB-KW"/>
</dbReference>
<dbReference type="InterPro" id="IPR000305">
    <property type="entry name" value="GIY-YIG_endonuc"/>
</dbReference>
<dbReference type="SUPFAM" id="SSF82771">
    <property type="entry name" value="GIY-YIG endonuclease"/>
    <property type="match status" value="1"/>
</dbReference>
<reference evidence="4" key="1">
    <citation type="journal article" date="2023" name="bioRxiv">
        <title>Novel crAssphage isolates exhibit conserved gene order and purifying selection of the host specificity protein.</title>
        <authorList>
            <person name="Papudeshi B."/>
            <person name="Vega A.A."/>
            <person name="Souza C."/>
            <person name="Giles S.K."/>
            <person name="Mallawaarachchi V."/>
            <person name="Roach M.J."/>
            <person name="An M."/>
            <person name="Jacobson N."/>
            <person name="McNair K."/>
            <person name="Mora M.F."/>
            <person name="Pastrana K."/>
            <person name="Leigh C."/>
            <person name="Cram C."/>
            <person name="Plewa W.S."/>
            <person name="Grigson S.R."/>
            <person name="Bouras G."/>
            <person name="Decewicz P."/>
            <person name="Luque A."/>
            <person name="Droit L."/>
            <person name="Handley S.A."/>
            <person name="Segall A.M."/>
            <person name="Dinsdale E.A."/>
            <person name="Edwards R.A."/>
        </authorList>
    </citation>
    <scope>NUCLEOTIDE SEQUENCE</scope>
    <source>
        <strain evidence="4">Bc03</strain>
    </source>
</reference>